<dbReference type="AlphaFoldDB" id="A0A814VY28"/>
<evidence type="ECO:0000256" key="1">
    <source>
        <dbReference type="ARBA" id="ARBA00022729"/>
    </source>
</evidence>
<evidence type="ECO:0000313" key="3">
    <source>
        <dbReference type="EMBL" id="CAF1509748.1"/>
    </source>
</evidence>
<dbReference type="PANTHER" id="PTHR46580:SF4">
    <property type="entry name" value="ATP_GTP-BINDING PROTEIN"/>
    <property type="match status" value="1"/>
</dbReference>
<dbReference type="Proteomes" id="UP000663828">
    <property type="component" value="Unassembled WGS sequence"/>
</dbReference>
<organism evidence="2 4">
    <name type="scientific">Adineta ricciae</name>
    <name type="common">Rotifer</name>
    <dbReference type="NCBI Taxonomy" id="249248"/>
    <lineage>
        <taxon>Eukaryota</taxon>
        <taxon>Metazoa</taxon>
        <taxon>Spiralia</taxon>
        <taxon>Gnathifera</taxon>
        <taxon>Rotifera</taxon>
        <taxon>Eurotatoria</taxon>
        <taxon>Bdelloidea</taxon>
        <taxon>Adinetida</taxon>
        <taxon>Adinetidae</taxon>
        <taxon>Adineta</taxon>
    </lineage>
</organism>
<dbReference type="Proteomes" id="UP000663852">
    <property type="component" value="Unassembled WGS sequence"/>
</dbReference>
<dbReference type="EMBL" id="CAJNOJ010000685">
    <property type="protein sequence ID" value="CAF1509748.1"/>
    <property type="molecule type" value="Genomic_DNA"/>
</dbReference>
<accession>A0A814VY28</accession>
<evidence type="ECO:0000313" key="4">
    <source>
        <dbReference type="Proteomes" id="UP000663828"/>
    </source>
</evidence>
<proteinExistence type="predicted"/>
<dbReference type="SUPFAM" id="SSF69318">
    <property type="entry name" value="Integrin alpha N-terminal domain"/>
    <property type="match status" value="1"/>
</dbReference>
<dbReference type="PANTHER" id="PTHR46580">
    <property type="entry name" value="SENSOR KINASE-RELATED"/>
    <property type="match status" value="1"/>
</dbReference>
<comment type="caution">
    <text evidence="2">The sequence shown here is derived from an EMBL/GenBank/DDBJ whole genome shotgun (WGS) entry which is preliminary data.</text>
</comment>
<dbReference type="Pfam" id="PF13517">
    <property type="entry name" value="FG-GAP_3"/>
    <property type="match status" value="1"/>
</dbReference>
<name>A0A814VY28_ADIRI</name>
<protein>
    <submittedName>
        <fullName evidence="2">Uncharacterized protein</fullName>
    </submittedName>
</protein>
<evidence type="ECO:0000313" key="2">
    <source>
        <dbReference type="EMBL" id="CAF1194293.1"/>
    </source>
</evidence>
<keyword evidence="1" id="KW-0732">Signal</keyword>
<reference evidence="2" key="1">
    <citation type="submission" date="2021-02" db="EMBL/GenBank/DDBJ databases">
        <authorList>
            <person name="Nowell W R."/>
        </authorList>
    </citation>
    <scope>NUCLEOTIDE SEQUENCE</scope>
</reference>
<dbReference type="InterPro" id="IPR013517">
    <property type="entry name" value="FG-GAP"/>
</dbReference>
<gene>
    <name evidence="3" type="ORF">EDS130_LOCUS43165</name>
    <name evidence="2" type="ORF">XAT740_LOCUS23302</name>
</gene>
<dbReference type="Gene3D" id="2.130.10.130">
    <property type="entry name" value="Integrin alpha, N-terminal"/>
    <property type="match status" value="1"/>
</dbReference>
<dbReference type="EMBL" id="CAJNOR010001754">
    <property type="protein sequence ID" value="CAF1194293.1"/>
    <property type="molecule type" value="Genomic_DNA"/>
</dbReference>
<dbReference type="OrthoDB" id="10022113at2759"/>
<keyword evidence="4" id="KW-1185">Reference proteome</keyword>
<sequence length="170" mass="18946">MSLTIIHIFSVSFLGYDNLSFDKEITYPVESYSSQNSLASDDFNNHTYLDLVIANYNTSTITIFLISRDALFINQTLYSTGSDSFPSLISVNHFNNDAKLDIIVTNPDSSTLGMFLGRNDGTFENMIIFSFAYGSHSFSIIVGDFNDDHKLNFAIGNVDSNTLDILLQTC</sequence>
<dbReference type="InterPro" id="IPR028994">
    <property type="entry name" value="Integrin_alpha_N"/>
</dbReference>